<gene>
    <name evidence="1" type="ORF">CJEDD_03980</name>
</gene>
<proteinExistence type="predicted"/>
<organism evidence="1 2">
    <name type="scientific">Corynebacterium jeddahense</name>
    <dbReference type="NCBI Taxonomy" id="1414719"/>
    <lineage>
        <taxon>Bacteria</taxon>
        <taxon>Bacillati</taxon>
        <taxon>Actinomycetota</taxon>
        <taxon>Actinomycetes</taxon>
        <taxon>Mycobacteriales</taxon>
        <taxon>Corynebacteriaceae</taxon>
        <taxon>Corynebacterium</taxon>
    </lineage>
</organism>
<dbReference type="RefSeq" id="WP_052333709.1">
    <property type="nucleotide sequence ID" value="NZ_CBYN010000009.1"/>
</dbReference>
<reference evidence="1 2" key="1">
    <citation type="submission" date="2020-10" db="EMBL/GenBank/DDBJ databases">
        <title>Complete genome sequence of Corynebacterium jeddahense DSM 45997, type strain of Corynebacterium jeddahense.</title>
        <authorList>
            <person name="Busche T."/>
            <person name="Kalinowski J."/>
            <person name="Ruckert C."/>
        </authorList>
    </citation>
    <scope>NUCLEOTIDE SEQUENCE [LARGE SCALE GENOMIC DNA]</scope>
    <source>
        <strain evidence="1 2">DSM 45997</strain>
    </source>
</reference>
<protein>
    <submittedName>
        <fullName evidence="1">Uncharacterized protein</fullName>
    </submittedName>
</protein>
<name>A0ABY7UI28_9CORY</name>
<sequence length="128" mass="13587">MGLLERARKLFGIGPAPLVDVPARVEAVDVDRLHVHTARISPDSNERLVILTVSAGALEHMGKAVQLTHPTERAVTFVPVKQAADPVLDPKLGWIIPVTPETAAELAALPPGPGEHELSSLHLGLVLV</sequence>
<accession>A0ABY7UI28</accession>
<dbReference type="Proteomes" id="UP001218071">
    <property type="component" value="Chromosome"/>
</dbReference>
<evidence type="ECO:0000313" key="2">
    <source>
        <dbReference type="Proteomes" id="UP001218071"/>
    </source>
</evidence>
<evidence type="ECO:0000313" key="1">
    <source>
        <dbReference type="EMBL" id="WCZ38411.1"/>
    </source>
</evidence>
<keyword evidence="2" id="KW-1185">Reference proteome</keyword>
<dbReference type="EMBL" id="CP063194">
    <property type="protein sequence ID" value="WCZ38411.1"/>
    <property type="molecule type" value="Genomic_DNA"/>
</dbReference>